<dbReference type="InterPro" id="IPR052929">
    <property type="entry name" value="RNase_H-like_EbsB-rel"/>
</dbReference>
<dbReference type="InterPro" id="IPR002156">
    <property type="entry name" value="RNaseH_domain"/>
</dbReference>
<gene>
    <name evidence="2" type="ORF">F2Q70_00028215</name>
</gene>
<proteinExistence type="predicted"/>
<evidence type="ECO:0000259" key="1">
    <source>
        <dbReference type="Pfam" id="PF13456"/>
    </source>
</evidence>
<dbReference type="PANTHER" id="PTHR47074">
    <property type="entry name" value="BNAC02G40300D PROTEIN"/>
    <property type="match status" value="1"/>
</dbReference>
<dbReference type="PANTHER" id="PTHR47074:SF49">
    <property type="entry name" value="POLYNUCLEOTIDYL TRANSFERASE, RIBONUCLEASE H-LIKE SUPERFAMILY PROTEIN"/>
    <property type="match status" value="1"/>
</dbReference>
<accession>A0A8S9L530</accession>
<sequence length="391" mass="43635">MALTLKFPKLKVFSNNSMLIRVISGNFQSKEIIGFVKYIRSISSGFALFSFSSSISSLCSASLHHSEQKGLLLLENTSATWNFNSKSKKLRALLLNLEASILSPDNPHINSSLMESDDQRFRPSSDKAYWIPHGNADVQSFDLTKVYVLSLNPVRLISLVWYDVFNGSLMVYVHHLASVYRVHIAQSCDVVLEFVPLFCQLSQVIRVYTVSDPFLMNIRVISRQRRPFPTARSYGSGDTQLLLPANSFRQSSIENPIRSHPPMVPSVTYLLDEVKESLSSHDLEAPIHGSLDQSYIRSSLIVEAIAMPSALHMALTLKFPKLKVFSNNSTLIRVISGNFQSKEIIGFVKDIRSISSGFALFSFSSSVIVSADVLAKKGSSSLLIFVMYFKS</sequence>
<reference evidence="2" key="1">
    <citation type="submission" date="2019-12" db="EMBL/GenBank/DDBJ databases">
        <title>Genome sequencing and annotation of Brassica cretica.</title>
        <authorList>
            <person name="Studholme D.J."/>
            <person name="Sarris P.F."/>
        </authorList>
    </citation>
    <scope>NUCLEOTIDE SEQUENCE</scope>
    <source>
        <strain evidence="2">PFS-102/07</strain>
        <tissue evidence="2">Leaf</tissue>
    </source>
</reference>
<organism evidence="2">
    <name type="scientific">Brassica cretica</name>
    <name type="common">Mustard</name>
    <dbReference type="NCBI Taxonomy" id="69181"/>
    <lineage>
        <taxon>Eukaryota</taxon>
        <taxon>Viridiplantae</taxon>
        <taxon>Streptophyta</taxon>
        <taxon>Embryophyta</taxon>
        <taxon>Tracheophyta</taxon>
        <taxon>Spermatophyta</taxon>
        <taxon>Magnoliopsida</taxon>
        <taxon>eudicotyledons</taxon>
        <taxon>Gunneridae</taxon>
        <taxon>Pentapetalae</taxon>
        <taxon>rosids</taxon>
        <taxon>malvids</taxon>
        <taxon>Brassicales</taxon>
        <taxon>Brassicaceae</taxon>
        <taxon>Brassiceae</taxon>
        <taxon>Brassica</taxon>
    </lineage>
</organism>
<dbReference type="EMBL" id="QGKY02000094">
    <property type="protein sequence ID" value="KAF2601201.1"/>
    <property type="molecule type" value="Genomic_DNA"/>
</dbReference>
<name>A0A8S9L530_BRACR</name>
<comment type="caution">
    <text evidence="2">The sequence shown here is derived from an EMBL/GenBank/DDBJ whole genome shotgun (WGS) entry which is preliminary data.</text>
</comment>
<feature type="domain" description="RNase H type-1" evidence="1">
    <location>
        <begin position="297"/>
        <end position="376"/>
    </location>
</feature>
<dbReference type="GO" id="GO:0004523">
    <property type="term" value="F:RNA-DNA hybrid ribonuclease activity"/>
    <property type="evidence" value="ECO:0007669"/>
    <property type="project" value="InterPro"/>
</dbReference>
<evidence type="ECO:0000313" key="2">
    <source>
        <dbReference type="EMBL" id="KAF2601201.1"/>
    </source>
</evidence>
<dbReference type="GO" id="GO:0003676">
    <property type="term" value="F:nucleic acid binding"/>
    <property type="evidence" value="ECO:0007669"/>
    <property type="project" value="InterPro"/>
</dbReference>
<dbReference type="Pfam" id="PF13456">
    <property type="entry name" value="RVT_3"/>
    <property type="match status" value="1"/>
</dbReference>
<dbReference type="AlphaFoldDB" id="A0A8S9L530"/>
<protein>
    <recommendedName>
        <fullName evidence="1">RNase H type-1 domain-containing protein</fullName>
    </recommendedName>
</protein>